<dbReference type="Proteomes" id="UP000037460">
    <property type="component" value="Unassembled WGS sequence"/>
</dbReference>
<evidence type="ECO:0000256" key="1">
    <source>
        <dbReference type="SAM" id="MobiDB-lite"/>
    </source>
</evidence>
<feature type="compositionally biased region" description="Pro residues" evidence="1">
    <location>
        <begin position="8"/>
        <end position="17"/>
    </location>
</feature>
<reference evidence="3" key="1">
    <citation type="journal article" date="2015" name="PLoS Genet.">
        <title>Genome Sequence and Transcriptome Analyses of Chrysochromulina tobin: Metabolic Tools for Enhanced Algal Fitness in the Prominent Order Prymnesiales (Haptophyceae).</title>
        <authorList>
            <person name="Hovde B.T."/>
            <person name="Deodato C.R."/>
            <person name="Hunsperger H.M."/>
            <person name="Ryken S.A."/>
            <person name="Yost W."/>
            <person name="Jha R.K."/>
            <person name="Patterson J."/>
            <person name="Monnat R.J. Jr."/>
            <person name="Barlow S.B."/>
            <person name="Starkenburg S.R."/>
            <person name="Cattolico R.A."/>
        </authorList>
    </citation>
    <scope>NUCLEOTIDE SEQUENCE</scope>
    <source>
        <strain evidence="3">CCMP291</strain>
    </source>
</reference>
<name>A0A0M0JFF1_9EUKA</name>
<proteinExistence type="predicted"/>
<protein>
    <submittedName>
        <fullName evidence="2">Uncharacterized protein</fullName>
    </submittedName>
</protein>
<keyword evidence="3" id="KW-1185">Reference proteome</keyword>
<dbReference type="EMBL" id="JWZX01002990">
    <property type="protein sequence ID" value="KOO25326.1"/>
    <property type="molecule type" value="Genomic_DNA"/>
</dbReference>
<evidence type="ECO:0000313" key="3">
    <source>
        <dbReference type="Proteomes" id="UP000037460"/>
    </source>
</evidence>
<comment type="caution">
    <text evidence="2">The sequence shown here is derived from an EMBL/GenBank/DDBJ whole genome shotgun (WGS) entry which is preliminary data.</text>
</comment>
<feature type="region of interest" description="Disordered" evidence="1">
    <location>
        <begin position="1"/>
        <end position="49"/>
    </location>
</feature>
<accession>A0A0M0JFF1</accession>
<gene>
    <name evidence="2" type="ORF">Ctob_010842</name>
</gene>
<dbReference type="AlphaFoldDB" id="A0A0M0JFF1"/>
<sequence length="178" mass="19609">MNEAVPVPKVPPVPTAPPGLGATPLDEDQDEDSEDSDYDVDAGEEPTGKPVLRDQLLMAKLYGYEGFGTAPSEDIIDWSLRSVALHADANIWHADIEPPQGEYEGMRGRIDLRNVSACDFTIGRMDELCLSQQGKCHLLRIDQPSTTTIPQWRESILQLLRGLKEGTIDDTVAGTRHE</sequence>
<evidence type="ECO:0000313" key="2">
    <source>
        <dbReference type="EMBL" id="KOO25326.1"/>
    </source>
</evidence>
<feature type="compositionally biased region" description="Acidic residues" evidence="1">
    <location>
        <begin position="25"/>
        <end position="44"/>
    </location>
</feature>
<organism evidence="2 3">
    <name type="scientific">Chrysochromulina tobinii</name>
    <dbReference type="NCBI Taxonomy" id="1460289"/>
    <lineage>
        <taxon>Eukaryota</taxon>
        <taxon>Haptista</taxon>
        <taxon>Haptophyta</taxon>
        <taxon>Prymnesiophyceae</taxon>
        <taxon>Prymnesiales</taxon>
        <taxon>Chrysochromulinaceae</taxon>
        <taxon>Chrysochromulina</taxon>
    </lineage>
</organism>